<name>A0ABW6W5Z6_9ACTN</name>
<feature type="active site" description="Proton acceptor" evidence="4">
    <location>
        <position position="184"/>
    </location>
</feature>
<keyword evidence="3 4" id="KW-0443">Lipid metabolism</keyword>
<accession>A0ABW6W5Z6</accession>
<evidence type="ECO:0000256" key="1">
    <source>
        <dbReference type="ARBA" id="ARBA00022801"/>
    </source>
</evidence>
<comment type="caution">
    <text evidence="4">Lacks conserved residue(s) required for the propagation of feature annotation.</text>
</comment>
<dbReference type="Proteomes" id="UP001602245">
    <property type="component" value="Unassembled WGS sequence"/>
</dbReference>
<dbReference type="InterPro" id="IPR050301">
    <property type="entry name" value="NTE"/>
</dbReference>
<feature type="active site" description="Nucleophile" evidence="4">
    <location>
        <position position="42"/>
    </location>
</feature>
<evidence type="ECO:0000313" key="7">
    <source>
        <dbReference type="Proteomes" id="UP001602245"/>
    </source>
</evidence>
<feature type="short sequence motif" description="DGA/G" evidence="4">
    <location>
        <begin position="184"/>
        <end position="186"/>
    </location>
</feature>
<dbReference type="PANTHER" id="PTHR14226">
    <property type="entry name" value="NEUROPATHY TARGET ESTERASE/SWISS CHEESE D.MELANOGASTER"/>
    <property type="match status" value="1"/>
</dbReference>
<gene>
    <name evidence="6" type="ORF">ACFY35_01910</name>
</gene>
<reference evidence="6 7" key="1">
    <citation type="submission" date="2024-10" db="EMBL/GenBank/DDBJ databases">
        <title>The Natural Products Discovery Center: Release of the First 8490 Sequenced Strains for Exploring Actinobacteria Biosynthetic Diversity.</title>
        <authorList>
            <person name="Kalkreuter E."/>
            <person name="Kautsar S.A."/>
            <person name="Yang D."/>
            <person name="Bader C.D."/>
            <person name="Teijaro C.N."/>
            <person name="Fluegel L."/>
            <person name="Davis C.M."/>
            <person name="Simpson J.R."/>
            <person name="Lauterbach L."/>
            <person name="Steele A.D."/>
            <person name="Gui C."/>
            <person name="Meng S."/>
            <person name="Li G."/>
            <person name="Viehrig K."/>
            <person name="Ye F."/>
            <person name="Su P."/>
            <person name="Kiefer A.F."/>
            <person name="Nichols A."/>
            <person name="Cepeda A.J."/>
            <person name="Yan W."/>
            <person name="Fan B."/>
            <person name="Jiang Y."/>
            <person name="Adhikari A."/>
            <person name="Zheng C.-J."/>
            <person name="Schuster L."/>
            <person name="Cowan T.M."/>
            <person name="Smanski M.J."/>
            <person name="Chevrette M.G."/>
            <person name="De Carvalho L.P.S."/>
            <person name="Shen B."/>
        </authorList>
    </citation>
    <scope>NUCLEOTIDE SEQUENCE [LARGE SCALE GENOMIC DNA]</scope>
    <source>
        <strain evidence="6 7">NPDC000087</strain>
    </source>
</reference>
<dbReference type="Gene3D" id="3.40.1090.10">
    <property type="entry name" value="Cytosolic phospholipase A2 catalytic domain"/>
    <property type="match status" value="2"/>
</dbReference>
<dbReference type="InterPro" id="IPR002641">
    <property type="entry name" value="PNPLA_dom"/>
</dbReference>
<evidence type="ECO:0000256" key="4">
    <source>
        <dbReference type="PROSITE-ProRule" id="PRU01161"/>
    </source>
</evidence>
<keyword evidence="2 4" id="KW-0442">Lipid degradation</keyword>
<dbReference type="PROSITE" id="PS51635">
    <property type="entry name" value="PNPLA"/>
    <property type="match status" value="1"/>
</dbReference>
<keyword evidence="7" id="KW-1185">Reference proteome</keyword>
<protein>
    <submittedName>
        <fullName evidence="6">Patatin-like phospholipase family protein</fullName>
    </submittedName>
</protein>
<dbReference type="SUPFAM" id="SSF52151">
    <property type="entry name" value="FabD/lysophospholipase-like"/>
    <property type="match status" value="1"/>
</dbReference>
<dbReference type="PANTHER" id="PTHR14226:SF57">
    <property type="entry name" value="BLR7027 PROTEIN"/>
    <property type="match status" value="1"/>
</dbReference>
<evidence type="ECO:0000256" key="2">
    <source>
        <dbReference type="ARBA" id="ARBA00022963"/>
    </source>
</evidence>
<dbReference type="RefSeq" id="WP_020518597.1">
    <property type="nucleotide sequence ID" value="NZ_JBIAZU010000001.1"/>
</dbReference>
<sequence length="277" mass="28594">MDSALVLGAGGITGIAWHLGVLTGLRAAGVDLTGADLVVGTSAGSITGALITSGLDLLDARRIEARLGDAGPPIAPDWERGTAAFAALTDESMDPATIRRTVGRLALEADVVGEREYVASLTRRLPRHEWPDRPLVIAAVEAATGDPIAWDRSSGVPLDLAVAASCAVPAIFPPVTVDGRRYMDGGVRSGTNADLAAECARIVVLAPLAPVRVHGAPAAEIEALRRRSKVALIAPDEDTLAALGPNVFDMGRWEAAIEAGDAQGSRLAAEVAAVWHS</sequence>
<proteinExistence type="predicted"/>
<keyword evidence="1 4" id="KW-0378">Hydrolase</keyword>
<evidence type="ECO:0000256" key="3">
    <source>
        <dbReference type="ARBA" id="ARBA00023098"/>
    </source>
</evidence>
<organism evidence="6 7">
    <name type="scientific">Paractinoplanes globisporus</name>
    <dbReference type="NCBI Taxonomy" id="113565"/>
    <lineage>
        <taxon>Bacteria</taxon>
        <taxon>Bacillati</taxon>
        <taxon>Actinomycetota</taxon>
        <taxon>Actinomycetes</taxon>
        <taxon>Micromonosporales</taxon>
        <taxon>Micromonosporaceae</taxon>
        <taxon>Paractinoplanes</taxon>
    </lineage>
</organism>
<dbReference type="Pfam" id="PF01734">
    <property type="entry name" value="Patatin"/>
    <property type="match status" value="1"/>
</dbReference>
<dbReference type="InterPro" id="IPR016035">
    <property type="entry name" value="Acyl_Trfase/lysoPLipase"/>
</dbReference>
<comment type="caution">
    <text evidence="6">The sequence shown here is derived from an EMBL/GenBank/DDBJ whole genome shotgun (WGS) entry which is preliminary data.</text>
</comment>
<evidence type="ECO:0000313" key="6">
    <source>
        <dbReference type="EMBL" id="MFF5288164.1"/>
    </source>
</evidence>
<dbReference type="EMBL" id="JBIAZU010000001">
    <property type="protein sequence ID" value="MFF5288164.1"/>
    <property type="molecule type" value="Genomic_DNA"/>
</dbReference>
<feature type="short sequence motif" description="GXSXG" evidence="4">
    <location>
        <begin position="40"/>
        <end position="44"/>
    </location>
</feature>
<evidence type="ECO:0000259" key="5">
    <source>
        <dbReference type="PROSITE" id="PS51635"/>
    </source>
</evidence>
<feature type="domain" description="PNPLA" evidence="5">
    <location>
        <begin position="6"/>
        <end position="197"/>
    </location>
</feature>